<sequence length="210" mass="23365">MKPFNIVRSRVVPLDISNCDTDQIVPGRFLSRTRSAGFSEQLFHDLRYESGRKRPEFPMNRPEFSGAELIVAGANFACGSSRESAVWALVDSGIRAVLAPSFGDIFFGNAFKNGLLPVQLPAVEVERIMHAAQAHPEQELEIDLPNQDIRCGDGSTLRFDIDALRKQMLRQGVDEITFTLTHECELAAFERGYDARQPWLAAATRAVAAR</sequence>
<name>A0A225MWK9_9BURK</name>
<comment type="pathway">
    <text evidence="3 10">Amino-acid biosynthesis; L-leucine biosynthesis; L-leucine from 3-methyl-2-oxobutanoate: step 2/4.</text>
</comment>
<dbReference type="InterPro" id="IPR000573">
    <property type="entry name" value="AconitaseA/IPMdHydase_ssu_swvl"/>
</dbReference>
<evidence type="ECO:0000256" key="1">
    <source>
        <dbReference type="ARBA" id="ARBA00000491"/>
    </source>
</evidence>
<dbReference type="OrthoDB" id="9777465at2"/>
<dbReference type="PANTHER" id="PTHR43345">
    <property type="entry name" value="3-ISOPROPYLMALATE DEHYDRATASE SMALL SUBUNIT 2-RELATED-RELATED"/>
    <property type="match status" value="1"/>
</dbReference>
<dbReference type="Gene3D" id="3.20.19.10">
    <property type="entry name" value="Aconitase, domain 4"/>
    <property type="match status" value="1"/>
</dbReference>
<evidence type="ECO:0000256" key="6">
    <source>
        <dbReference type="ARBA" id="ARBA00022430"/>
    </source>
</evidence>
<evidence type="ECO:0000256" key="8">
    <source>
        <dbReference type="ARBA" id="ARBA00023239"/>
    </source>
</evidence>
<keyword evidence="7 10" id="KW-0028">Amino-acid biosynthesis</keyword>
<dbReference type="InterPro" id="IPR050075">
    <property type="entry name" value="LeuD"/>
</dbReference>
<evidence type="ECO:0000256" key="7">
    <source>
        <dbReference type="ARBA" id="ARBA00022605"/>
    </source>
</evidence>
<keyword evidence="13" id="KW-1185">Reference proteome</keyword>
<evidence type="ECO:0000256" key="5">
    <source>
        <dbReference type="ARBA" id="ARBA00011271"/>
    </source>
</evidence>
<feature type="domain" description="Aconitase A/isopropylmalate dehydratase small subunit swivel" evidence="11">
    <location>
        <begin position="1"/>
        <end position="121"/>
    </location>
</feature>
<comment type="function">
    <text evidence="2 10">Catalyzes the isomerization between 2-isopropylmalate and 3-isopropylmalate, via the formation of 2-isopropylmaleate.</text>
</comment>
<comment type="subunit">
    <text evidence="5 10">Heterodimer of LeuC and LeuD.</text>
</comment>
<evidence type="ECO:0000313" key="12">
    <source>
        <dbReference type="EMBL" id="OWT63961.1"/>
    </source>
</evidence>
<evidence type="ECO:0000256" key="10">
    <source>
        <dbReference type="HAMAP-Rule" id="MF_01031"/>
    </source>
</evidence>
<dbReference type="InterPro" id="IPR033940">
    <property type="entry name" value="IPMI_Swivel"/>
</dbReference>
<dbReference type="GO" id="GO:0009098">
    <property type="term" value="P:L-leucine biosynthetic process"/>
    <property type="evidence" value="ECO:0007669"/>
    <property type="project" value="UniProtKB-UniRule"/>
</dbReference>
<dbReference type="SUPFAM" id="SSF52016">
    <property type="entry name" value="LeuD/IlvD-like"/>
    <property type="match status" value="1"/>
</dbReference>
<dbReference type="EC" id="4.2.1.33" evidence="10"/>
<dbReference type="GO" id="GO:0009316">
    <property type="term" value="C:3-isopropylmalate dehydratase complex"/>
    <property type="evidence" value="ECO:0007669"/>
    <property type="project" value="InterPro"/>
</dbReference>
<evidence type="ECO:0000259" key="11">
    <source>
        <dbReference type="Pfam" id="PF00694"/>
    </source>
</evidence>
<keyword evidence="9 10" id="KW-0100">Branched-chain amino acid biosynthesis</keyword>
<dbReference type="UniPathway" id="UPA00048">
    <property type="reaction ID" value="UER00071"/>
</dbReference>
<dbReference type="NCBIfam" id="NF002458">
    <property type="entry name" value="PRK01641.1"/>
    <property type="match status" value="1"/>
</dbReference>
<dbReference type="PANTHER" id="PTHR43345:SF5">
    <property type="entry name" value="3-ISOPROPYLMALATE DEHYDRATASE SMALL SUBUNIT"/>
    <property type="match status" value="1"/>
</dbReference>
<dbReference type="NCBIfam" id="TIGR00171">
    <property type="entry name" value="leuD"/>
    <property type="match status" value="1"/>
</dbReference>
<dbReference type="HAMAP" id="MF_01031">
    <property type="entry name" value="LeuD_type1"/>
    <property type="match status" value="1"/>
</dbReference>
<reference evidence="13" key="1">
    <citation type="submission" date="2017-06" db="EMBL/GenBank/DDBJ databases">
        <title>Herbaspirillum phytohormonus sp. nov., isolated from the root nodule of Robinia pseudoacacia in lead-zinc mine.</title>
        <authorList>
            <person name="Fan M."/>
            <person name="Lin Y."/>
        </authorList>
    </citation>
    <scope>NUCLEOTIDE SEQUENCE [LARGE SCALE GENOMIC DNA]</scope>
    <source>
        <strain evidence="13">SC-089</strain>
    </source>
</reference>
<evidence type="ECO:0000313" key="13">
    <source>
        <dbReference type="Proteomes" id="UP000214603"/>
    </source>
</evidence>
<organism evidence="12 13">
    <name type="scientific">Candidimonas nitroreducens</name>
    <dbReference type="NCBI Taxonomy" id="683354"/>
    <lineage>
        <taxon>Bacteria</taxon>
        <taxon>Pseudomonadati</taxon>
        <taxon>Pseudomonadota</taxon>
        <taxon>Betaproteobacteria</taxon>
        <taxon>Burkholderiales</taxon>
        <taxon>Alcaligenaceae</taxon>
        <taxon>Candidimonas</taxon>
    </lineage>
</organism>
<dbReference type="InterPro" id="IPR015928">
    <property type="entry name" value="Aconitase/3IPM_dehydase_swvl"/>
</dbReference>
<evidence type="ECO:0000256" key="3">
    <source>
        <dbReference type="ARBA" id="ARBA00004729"/>
    </source>
</evidence>
<protein>
    <recommendedName>
        <fullName evidence="10">3-isopropylmalate dehydratase small subunit</fullName>
        <ecNumber evidence="10">4.2.1.33</ecNumber>
    </recommendedName>
    <alternativeName>
        <fullName evidence="10">Alpha-IPM isomerase</fullName>
        <shortName evidence="10">IPMI</shortName>
    </alternativeName>
    <alternativeName>
        <fullName evidence="10">Isopropylmalate isomerase</fullName>
    </alternativeName>
</protein>
<evidence type="ECO:0000256" key="2">
    <source>
        <dbReference type="ARBA" id="ARBA00002695"/>
    </source>
</evidence>
<comment type="catalytic activity">
    <reaction evidence="1 10">
        <text>(2R,3S)-3-isopropylmalate = (2S)-2-isopropylmalate</text>
        <dbReference type="Rhea" id="RHEA:32287"/>
        <dbReference type="ChEBI" id="CHEBI:1178"/>
        <dbReference type="ChEBI" id="CHEBI:35121"/>
        <dbReference type="EC" id="4.2.1.33"/>
    </reaction>
</comment>
<dbReference type="Pfam" id="PF00694">
    <property type="entry name" value="Aconitase_C"/>
    <property type="match status" value="1"/>
</dbReference>
<keyword evidence="6 10" id="KW-0432">Leucine biosynthesis</keyword>
<dbReference type="AlphaFoldDB" id="A0A225MWK9"/>
<dbReference type="InterPro" id="IPR004431">
    <property type="entry name" value="3-IsopropMal_deHydase_ssu"/>
</dbReference>
<proteinExistence type="inferred from homology"/>
<dbReference type="Proteomes" id="UP000214603">
    <property type="component" value="Unassembled WGS sequence"/>
</dbReference>
<gene>
    <name evidence="10 12" type="primary">leuD</name>
    <name evidence="12" type="ORF">CEY11_06585</name>
</gene>
<accession>A0A225MWK9</accession>
<comment type="caution">
    <text evidence="12">The sequence shown here is derived from an EMBL/GenBank/DDBJ whole genome shotgun (WGS) entry which is preliminary data.</text>
</comment>
<evidence type="ECO:0000256" key="4">
    <source>
        <dbReference type="ARBA" id="ARBA00009845"/>
    </source>
</evidence>
<comment type="similarity">
    <text evidence="4 10">Belongs to the LeuD family. LeuD type 1 subfamily.</text>
</comment>
<evidence type="ECO:0000256" key="9">
    <source>
        <dbReference type="ARBA" id="ARBA00023304"/>
    </source>
</evidence>
<dbReference type="FunFam" id="3.20.19.10:FF:000003">
    <property type="entry name" value="3-isopropylmalate dehydratase small subunit"/>
    <property type="match status" value="1"/>
</dbReference>
<dbReference type="CDD" id="cd01577">
    <property type="entry name" value="IPMI_Swivel"/>
    <property type="match status" value="1"/>
</dbReference>
<keyword evidence="8 10" id="KW-0456">Lyase</keyword>
<dbReference type="GO" id="GO:0003861">
    <property type="term" value="F:3-isopropylmalate dehydratase activity"/>
    <property type="evidence" value="ECO:0007669"/>
    <property type="project" value="UniProtKB-UniRule"/>
</dbReference>
<dbReference type="RefSeq" id="WP_088602541.1">
    <property type="nucleotide sequence ID" value="NZ_NJIH01000003.1"/>
</dbReference>
<dbReference type="EMBL" id="NJIH01000003">
    <property type="protein sequence ID" value="OWT63961.1"/>
    <property type="molecule type" value="Genomic_DNA"/>
</dbReference>